<evidence type="ECO:0000313" key="2">
    <source>
        <dbReference type="Proteomes" id="UP000032086"/>
    </source>
</evidence>
<organism evidence="1 2">
    <name type="scientific">Pseudomonas fluorescens</name>
    <dbReference type="NCBI Taxonomy" id="294"/>
    <lineage>
        <taxon>Bacteria</taxon>
        <taxon>Pseudomonadati</taxon>
        <taxon>Pseudomonadota</taxon>
        <taxon>Gammaproteobacteria</taxon>
        <taxon>Pseudomonadales</taxon>
        <taxon>Pseudomonadaceae</taxon>
        <taxon>Pseudomonas</taxon>
    </lineage>
</organism>
<dbReference type="Proteomes" id="UP000032086">
    <property type="component" value="Unassembled WGS sequence"/>
</dbReference>
<comment type="caution">
    <text evidence="1">The sequence shown here is derived from an EMBL/GenBank/DDBJ whole genome shotgun (WGS) entry which is preliminary data.</text>
</comment>
<sequence length="66" mass="7204">MIAGVVDHMHQHCSGTHGAAFPRHKRELDESIQRCLALPGAPVAVPVIDLLLCQAQISEFGMQQIM</sequence>
<reference evidence="1 2" key="1">
    <citation type="submission" date="2014-12" db="EMBL/GenBank/DDBJ databases">
        <title>16Stimator: statistical estimation of ribosomal gene copy numbers from draft genome assemblies.</title>
        <authorList>
            <person name="Perisin M.A."/>
            <person name="Vetter M."/>
            <person name="Gilbert J.A."/>
            <person name="Bergelson J."/>
        </authorList>
    </citation>
    <scope>NUCLEOTIDE SEQUENCE [LARGE SCALE GENOMIC DNA]</scope>
    <source>
        <strain evidence="1 2">MEP34</strain>
    </source>
</reference>
<accession>A0AAE2AS74</accession>
<dbReference type="AlphaFoldDB" id="A0AAE2AS74"/>
<name>A0AAE2AS74_PSEFL</name>
<dbReference type="EMBL" id="JXQY01000028">
    <property type="protein sequence ID" value="KIP90558.1"/>
    <property type="molecule type" value="Genomic_DNA"/>
</dbReference>
<protein>
    <submittedName>
        <fullName evidence="1">Uncharacterized protein</fullName>
    </submittedName>
</protein>
<proteinExistence type="predicted"/>
<evidence type="ECO:0000313" key="1">
    <source>
        <dbReference type="EMBL" id="KIP90558.1"/>
    </source>
</evidence>
<gene>
    <name evidence="1" type="ORF">RU10_20445</name>
</gene>